<dbReference type="AlphaFoldDB" id="A0AB37UF25"/>
<dbReference type="EMBL" id="RSCK01000047">
    <property type="protein sequence ID" value="RUT09376.1"/>
    <property type="molecule type" value="Genomic_DNA"/>
</dbReference>
<comment type="subcellular location">
    <subcellularLocation>
        <location evidence="1">Membrane</location>
        <topology evidence="1">Multi-pass membrane protein</topology>
    </subcellularLocation>
</comment>
<evidence type="ECO:0000256" key="1">
    <source>
        <dbReference type="ARBA" id="ARBA00004141"/>
    </source>
</evidence>
<reference evidence="8 9" key="1">
    <citation type="journal article" date="2019" name="Genome Biol. Evol.">
        <title>Day and night: Metabolic profiles and evolutionary relationships of six axenic non-marine cyanobacteria.</title>
        <authorList>
            <person name="Will S.E."/>
            <person name="Henke P."/>
            <person name="Boedeker C."/>
            <person name="Huang S."/>
            <person name="Brinkmann H."/>
            <person name="Rohde M."/>
            <person name="Jarek M."/>
            <person name="Friedl T."/>
            <person name="Seufert S."/>
            <person name="Schumacher M."/>
            <person name="Overmann J."/>
            <person name="Neumann-Schaal M."/>
            <person name="Petersen J."/>
        </authorList>
    </citation>
    <scope>NUCLEOTIDE SEQUENCE [LARGE SCALE GENOMIC DNA]</scope>
    <source>
        <strain evidence="8 9">SAG 39.79</strain>
    </source>
</reference>
<keyword evidence="5 7" id="KW-0472">Membrane</keyword>
<keyword evidence="3 7" id="KW-0812">Transmembrane</keyword>
<evidence type="ECO:0000313" key="8">
    <source>
        <dbReference type="EMBL" id="RUT09376.1"/>
    </source>
</evidence>
<gene>
    <name evidence="8" type="ORF">DSM107010_44920</name>
</gene>
<dbReference type="SUPFAM" id="SSF103473">
    <property type="entry name" value="MFS general substrate transporter"/>
    <property type="match status" value="1"/>
</dbReference>
<feature type="transmembrane region" description="Helical" evidence="7">
    <location>
        <begin position="12"/>
        <end position="31"/>
    </location>
</feature>
<comment type="similarity">
    <text evidence="2">Belongs to the oxidase-dependent Fe transporter (OFeT) (TC 9.A.10.1) family.</text>
</comment>
<feature type="transmembrane region" description="Helical" evidence="7">
    <location>
        <begin position="43"/>
        <end position="65"/>
    </location>
</feature>
<comment type="caution">
    <text evidence="8">The sequence shown here is derived from an EMBL/GenBank/DDBJ whole genome shotgun (WGS) entry which is preliminary data.</text>
</comment>
<dbReference type="PANTHER" id="PTHR31632">
    <property type="entry name" value="IRON TRANSPORTER FTH1"/>
    <property type="match status" value="1"/>
</dbReference>
<evidence type="ECO:0000256" key="3">
    <source>
        <dbReference type="ARBA" id="ARBA00022692"/>
    </source>
</evidence>
<evidence type="ECO:0000256" key="6">
    <source>
        <dbReference type="SAM" id="MobiDB-lite"/>
    </source>
</evidence>
<name>A0AB37UF25_9CYAN</name>
<dbReference type="InterPro" id="IPR036259">
    <property type="entry name" value="MFS_trans_sf"/>
</dbReference>
<feature type="transmembrane region" description="Helical" evidence="7">
    <location>
        <begin position="158"/>
        <end position="179"/>
    </location>
</feature>
<feature type="transmembrane region" description="Helical" evidence="7">
    <location>
        <begin position="85"/>
        <end position="102"/>
    </location>
</feature>
<feature type="transmembrane region" description="Helical" evidence="7">
    <location>
        <begin position="131"/>
        <end position="152"/>
    </location>
</feature>
<organism evidence="8 9">
    <name type="scientific">Chroococcidiopsis cubana SAG 39.79</name>
    <dbReference type="NCBI Taxonomy" id="388085"/>
    <lineage>
        <taxon>Bacteria</taxon>
        <taxon>Bacillati</taxon>
        <taxon>Cyanobacteriota</taxon>
        <taxon>Cyanophyceae</taxon>
        <taxon>Chroococcidiopsidales</taxon>
        <taxon>Chroococcidiopsidaceae</taxon>
        <taxon>Chroococcidiopsis</taxon>
    </lineage>
</organism>
<dbReference type="GO" id="GO:0033573">
    <property type="term" value="C:high-affinity iron permease complex"/>
    <property type="evidence" value="ECO:0007669"/>
    <property type="project" value="InterPro"/>
</dbReference>
<dbReference type="RefSeq" id="WP_015153973.1">
    <property type="nucleotide sequence ID" value="NZ_JAVKZF010000002.1"/>
</dbReference>
<feature type="region of interest" description="Disordered" evidence="6">
    <location>
        <begin position="305"/>
        <end position="324"/>
    </location>
</feature>
<dbReference type="Pfam" id="PF03239">
    <property type="entry name" value="FTR1"/>
    <property type="match status" value="1"/>
</dbReference>
<sequence length="324" mass="34971">MNFSAALPTFVITLREGVEAALVVGIVLALLKKAKQSKLNSWVYAGVGVGIAASALVGLLFSAIIQAVGSINPEYTPVVEPLMEGVFSVIAIAMLSWMLIWMTRQARFLKAEVEGTVTAALKQNNGAGWGVFSLIFIAVLREGFETVLFIAANFQQGFFPAIGAIGGLVSAIAIGFLLFKWGVKINIRLFFQIMGVLLLLIVAGLVVSALAHFDTAIATLAKLNRQSESLCFYYERFTRNPSCILGPRVWNTSKILPDEQFPGVILKALFGYRDDLFLVQAISYVAFLVTVGGIYFRSLGMGVSKPKSESATTHQSISSGSKET</sequence>
<evidence type="ECO:0000256" key="2">
    <source>
        <dbReference type="ARBA" id="ARBA00008333"/>
    </source>
</evidence>
<evidence type="ECO:0000256" key="7">
    <source>
        <dbReference type="SAM" id="Phobius"/>
    </source>
</evidence>
<dbReference type="Proteomes" id="UP000282574">
    <property type="component" value="Unassembled WGS sequence"/>
</dbReference>
<feature type="transmembrane region" description="Helical" evidence="7">
    <location>
        <begin position="191"/>
        <end position="213"/>
    </location>
</feature>
<dbReference type="InterPro" id="IPR004923">
    <property type="entry name" value="FTR1/Fip1/EfeU"/>
</dbReference>
<evidence type="ECO:0000256" key="5">
    <source>
        <dbReference type="ARBA" id="ARBA00023136"/>
    </source>
</evidence>
<feature type="compositionally biased region" description="Polar residues" evidence="6">
    <location>
        <begin position="309"/>
        <end position="324"/>
    </location>
</feature>
<keyword evidence="4 7" id="KW-1133">Transmembrane helix</keyword>
<protein>
    <submittedName>
        <fullName evidence="8">Membrane protein</fullName>
    </submittedName>
</protein>
<dbReference type="GO" id="GO:0015093">
    <property type="term" value="F:ferrous iron transmembrane transporter activity"/>
    <property type="evidence" value="ECO:0007669"/>
    <property type="project" value="TreeGrafter"/>
</dbReference>
<evidence type="ECO:0000256" key="4">
    <source>
        <dbReference type="ARBA" id="ARBA00022989"/>
    </source>
</evidence>
<feature type="transmembrane region" description="Helical" evidence="7">
    <location>
        <begin position="276"/>
        <end position="296"/>
    </location>
</feature>
<proteinExistence type="inferred from homology"/>
<evidence type="ECO:0000313" key="9">
    <source>
        <dbReference type="Proteomes" id="UP000282574"/>
    </source>
</evidence>
<dbReference type="PANTHER" id="PTHR31632:SF2">
    <property type="entry name" value="PLASMA MEMBRANE IRON PERMEASE"/>
    <property type="match status" value="1"/>
</dbReference>
<keyword evidence="9" id="KW-1185">Reference proteome</keyword>
<accession>A0AB37UF25</accession>